<evidence type="ECO:0000313" key="3">
    <source>
        <dbReference type="Proteomes" id="UP000679779"/>
    </source>
</evidence>
<dbReference type="Pfam" id="PF12867">
    <property type="entry name" value="DinB_2"/>
    <property type="match status" value="1"/>
</dbReference>
<dbReference type="Proteomes" id="UP000679779">
    <property type="component" value="Unassembled WGS sequence"/>
</dbReference>
<reference evidence="2" key="1">
    <citation type="submission" date="2021-03" db="EMBL/GenBank/DDBJ databases">
        <title>Antimicrobial resistance genes in bacteria isolated from Japanese honey, and their potential for conferring macrolide and lincosamide resistance in the American foulbrood pathogen Paenibacillus larvae.</title>
        <authorList>
            <person name="Okamoto M."/>
            <person name="Kumagai M."/>
            <person name="Kanamori H."/>
            <person name="Takamatsu D."/>
        </authorList>
    </citation>
    <scope>NUCLEOTIDE SEQUENCE</scope>
    <source>
        <strain evidence="2">J2TS6</strain>
    </source>
</reference>
<protein>
    <recommendedName>
        <fullName evidence="1">DinB-like domain-containing protein</fullName>
    </recommendedName>
</protein>
<dbReference type="Gene3D" id="1.20.120.450">
    <property type="entry name" value="dinb family like domain"/>
    <property type="match status" value="1"/>
</dbReference>
<keyword evidence="3" id="KW-1185">Reference proteome</keyword>
<proteinExistence type="predicted"/>
<organism evidence="2 3">
    <name type="scientific">Paenibacillus albilobatus</name>
    <dbReference type="NCBI Taxonomy" id="2716884"/>
    <lineage>
        <taxon>Bacteria</taxon>
        <taxon>Bacillati</taxon>
        <taxon>Bacillota</taxon>
        <taxon>Bacilli</taxon>
        <taxon>Bacillales</taxon>
        <taxon>Paenibacillaceae</taxon>
        <taxon>Paenibacillus</taxon>
    </lineage>
</organism>
<dbReference type="InterPro" id="IPR034660">
    <property type="entry name" value="DinB/YfiT-like"/>
</dbReference>
<dbReference type="SUPFAM" id="SSF109854">
    <property type="entry name" value="DinB/YfiT-like putative metalloenzymes"/>
    <property type="match status" value="1"/>
</dbReference>
<evidence type="ECO:0000259" key="1">
    <source>
        <dbReference type="Pfam" id="PF12867"/>
    </source>
</evidence>
<dbReference type="RefSeq" id="WP_160044560.1">
    <property type="nucleotide sequence ID" value="NZ_BORQ01000009.1"/>
</dbReference>
<dbReference type="EMBL" id="BORQ01000009">
    <property type="protein sequence ID" value="GIO34281.1"/>
    <property type="molecule type" value="Genomic_DNA"/>
</dbReference>
<feature type="domain" description="DinB-like" evidence="1">
    <location>
        <begin position="8"/>
        <end position="145"/>
    </location>
</feature>
<name>A0A919XJW0_9BACL</name>
<sequence length="152" mass="17837">MKNALERLNQAIAEVPAKFREMPEPELSLRPQPEKWSRKEILGHLCDSALNNLQRFVRSQYEPQPNQIIPYTQDEWVQLMGYQELPFDHVLMLWSSLNKQVAAVWERIPAERLDNVFLLGDGQTVTLQWVIDDYVDHLEHHLKQICGAELYS</sequence>
<accession>A0A919XJW0</accession>
<dbReference type="InterPro" id="IPR024775">
    <property type="entry name" value="DinB-like"/>
</dbReference>
<comment type="caution">
    <text evidence="2">The sequence shown here is derived from an EMBL/GenBank/DDBJ whole genome shotgun (WGS) entry which is preliminary data.</text>
</comment>
<dbReference type="AlphaFoldDB" id="A0A919XJW0"/>
<gene>
    <name evidence="2" type="ORF">J2TS6_54220</name>
</gene>
<evidence type="ECO:0000313" key="2">
    <source>
        <dbReference type="EMBL" id="GIO34281.1"/>
    </source>
</evidence>